<dbReference type="Gene3D" id="3.30.1330.80">
    <property type="entry name" value="Hypothetical protein, similar to alpha- acetolactate decarboxylase, domain 2"/>
    <property type="match status" value="1"/>
</dbReference>
<reference evidence="2 3" key="1">
    <citation type="submission" date="2024-03" db="EMBL/GenBank/DDBJ databases">
        <title>Novel species of the genus Variovorax.</title>
        <authorList>
            <person name="Liu Q."/>
            <person name="Xin Y.-H."/>
        </authorList>
    </citation>
    <scope>NUCLEOTIDE SEQUENCE [LARGE SCALE GENOMIC DNA]</scope>
    <source>
        <strain evidence="2 3">KACC 18501</strain>
    </source>
</reference>
<dbReference type="PANTHER" id="PTHR34988:SF1">
    <property type="entry name" value="DNA-BINDING PROTEIN"/>
    <property type="match status" value="1"/>
</dbReference>
<dbReference type="RefSeq" id="WP_340364045.1">
    <property type="nucleotide sequence ID" value="NZ_JBBKZV010000006.1"/>
</dbReference>
<keyword evidence="2" id="KW-0238">DNA-binding</keyword>
<keyword evidence="3" id="KW-1185">Reference proteome</keyword>
<dbReference type="PROSITE" id="PS51742">
    <property type="entry name" value="PPC"/>
    <property type="match status" value="1"/>
</dbReference>
<evidence type="ECO:0000313" key="3">
    <source>
        <dbReference type="Proteomes" id="UP001363010"/>
    </source>
</evidence>
<comment type="caution">
    <text evidence="2">The sequence shown here is derived from an EMBL/GenBank/DDBJ whole genome shotgun (WGS) entry which is preliminary data.</text>
</comment>
<organism evidence="2 3">
    <name type="scientific">Variovorax humicola</name>
    <dbReference type="NCBI Taxonomy" id="1769758"/>
    <lineage>
        <taxon>Bacteria</taxon>
        <taxon>Pseudomonadati</taxon>
        <taxon>Pseudomonadota</taxon>
        <taxon>Betaproteobacteria</taxon>
        <taxon>Burkholderiales</taxon>
        <taxon>Comamonadaceae</taxon>
        <taxon>Variovorax</taxon>
    </lineage>
</organism>
<proteinExistence type="predicted"/>
<gene>
    <name evidence="2" type="ORF">WKW80_13400</name>
</gene>
<feature type="domain" description="PPC" evidence="1">
    <location>
        <begin position="4"/>
        <end position="135"/>
    </location>
</feature>
<dbReference type="PANTHER" id="PTHR34988">
    <property type="entry name" value="PROTEIN, PUTATIVE-RELATED"/>
    <property type="match status" value="1"/>
</dbReference>
<accession>A0ABU8VYX0</accession>
<dbReference type="GO" id="GO:0003677">
    <property type="term" value="F:DNA binding"/>
    <property type="evidence" value="ECO:0007669"/>
    <property type="project" value="UniProtKB-KW"/>
</dbReference>
<protein>
    <submittedName>
        <fullName evidence="2">PPC domain-containing DNA-binding protein</fullName>
    </submittedName>
</protein>
<dbReference type="CDD" id="cd11378">
    <property type="entry name" value="DUF296"/>
    <property type="match status" value="1"/>
</dbReference>
<sequence>MAAPDTFRAFPVRLHPGDDLRRALEATVAGEGAAAAFVLSGIGSLRPALIRLAGAEEVTTVDSDAELLTLSGTIAATGSHLHLSVADVQGRVVGGHATYGCIVRTTAEVLLALLQDWHFSREIDPATGWAELVARRRAGE</sequence>
<dbReference type="Proteomes" id="UP001363010">
    <property type="component" value="Unassembled WGS sequence"/>
</dbReference>
<dbReference type="InterPro" id="IPR005175">
    <property type="entry name" value="PPC_dom"/>
</dbReference>
<dbReference type="EMBL" id="JBBKZV010000006">
    <property type="protein sequence ID" value="MEJ8823017.1"/>
    <property type="molecule type" value="Genomic_DNA"/>
</dbReference>
<evidence type="ECO:0000259" key="1">
    <source>
        <dbReference type="PROSITE" id="PS51742"/>
    </source>
</evidence>
<dbReference type="Pfam" id="PF03479">
    <property type="entry name" value="PCC"/>
    <property type="match status" value="1"/>
</dbReference>
<evidence type="ECO:0000313" key="2">
    <source>
        <dbReference type="EMBL" id="MEJ8823017.1"/>
    </source>
</evidence>
<dbReference type="SUPFAM" id="SSF117856">
    <property type="entry name" value="AF0104/ALDC/Ptd012-like"/>
    <property type="match status" value="1"/>
</dbReference>
<name>A0ABU8VYX0_9BURK</name>